<proteinExistence type="predicted"/>
<dbReference type="EMBL" id="KN833816">
    <property type="protein sequence ID" value="KIK17913.1"/>
    <property type="molecule type" value="Genomic_DNA"/>
</dbReference>
<dbReference type="Proteomes" id="UP000054018">
    <property type="component" value="Unassembled WGS sequence"/>
</dbReference>
<organism evidence="1 2">
    <name type="scientific">Pisolithus microcarpus 441</name>
    <dbReference type="NCBI Taxonomy" id="765257"/>
    <lineage>
        <taxon>Eukaryota</taxon>
        <taxon>Fungi</taxon>
        <taxon>Dikarya</taxon>
        <taxon>Basidiomycota</taxon>
        <taxon>Agaricomycotina</taxon>
        <taxon>Agaricomycetes</taxon>
        <taxon>Agaricomycetidae</taxon>
        <taxon>Boletales</taxon>
        <taxon>Sclerodermatineae</taxon>
        <taxon>Pisolithaceae</taxon>
        <taxon>Pisolithus</taxon>
    </lineage>
</organism>
<evidence type="ECO:0000313" key="2">
    <source>
        <dbReference type="Proteomes" id="UP000054018"/>
    </source>
</evidence>
<gene>
    <name evidence="1" type="ORF">PISMIDRAFT_14732</name>
</gene>
<protein>
    <submittedName>
        <fullName evidence="1">Uncharacterized protein</fullName>
    </submittedName>
</protein>
<accession>A0A0C9ZD98</accession>
<reference evidence="2" key="2">
    <citation type="submission" date="2015-01" db="EMBL/GenBank/DDBJ databases">
        <title>Evolutionary Origins and Diversification of the Mycorrhizal Mutualists.</title>
        <authorList>
            <consortium name="DOE Joint Genome Institute"/>
            <consortium name="Mycorrhizal Genomics Consortium"/>
            <person name="Kohler A."/>
            <person name="Kuo A."/>
            <person name="Nagy L.G."/>
            <person name="Floudas D."/>
            <person name="Copeland A."/>
            <person name="Barry K.W."/>
            <person name="Cichocki N."/>
            <person name="Veneault-Fourrey C."/>
            <person name="LaButti K."/>
            <person name="Lindquist E.A."/>
            <person name="Lipzen A."/>
            <person name="Lundell T."/>
            <person name="Morin E."/>
            <person name="Murat C."/>
            <person name="Riley R."/>
            <person name="Ohm R."/>
            <person name="Sun H."/>
            <person name="Tunlid A."/>
            <person name="Henrissat B."/>
            <person name="Grigoriev I.V."/>
            <person name="Hibbett D.S."/>
            <person name="Martin F."/>
        </authorList>
    </citation>
    <scope>NUCLEOTIDE SEQUENCE [LARGE SCALE GENOMIC DNA]</scope>
    <source>
        <strain evidence="2">441</strain>
    </source>
</reference>
<name>A0A0C9ZD98_9AGAM</name>
<dbReference type="AlphaFoldDB" id="A0A0C9ZD98"/>
<reference evidence="1 2" key="1">
    <citation type="submission" date="2014-04" db="EMBL/GenBank/DDBJ databases">
        <authorList>
            <consortium name="DOE Joint Genome Institute"/>
            <person name="Kuo A."/>
            <person name="Kohler A."/>
            <person name="Costa M.D."/>
            <person name="Nagy L.G."/>
            <person name="Floudas D."/>
            <person name="Copeland A."/>
            <person name="Barry K.W."/>
            <person name="Cichocki N."/>
            <person name="Veneault-Fourrey C."/>
            <person name="LaButti K."/>
            <person name="Lindquist E.A."/>
            <person name="Lipzen A."/>
            <person name="Lundell T."/>
            <person name="Morin E."/>
            <person name="Murat C."/>
            <person name="Sun H."/>
            <person name="Tunlid A."/>
            <person name="Henrissat B."/>
            <person name="Grigoriev I.V."/>
            <person name="Hibbett D.S."/>
            <person name="Martin F."/>
            <person name="Nordberg H.P."/>
            <person name="Cantor M.N."/>
            <person name="Hua S.X."/>
        </authorList>
    </citation>
    <scope>NUCLEOTIDE SEQUENCE [LARGE SCALE GENOMIC DNA]</scope>
    <source>
        <strain evidence="1 2">441</strain>
    </source>
</reference>
<dbReference type="HOGENOM" id="CLU_1907501_0_0_1"/>
<sequence length="133" mass="15065">MATLLYQGPHIACRTTTVQLRRTTPFRASTTRTFSAVTHCTIDYGPLLLSMYFPKSCAVQAPVCETVQRNTNIMFASSPERGADLIIKWSRPVRYSSVTPQPNFDIKETKNRRSLYLCQYVRPDTITPNDTNG</sequence>
<keyword evidence="2" id="KW-1185">Reference proteome</keyword>
<evidence type="ECO:0000313" key="1">
    <source>
        <dbReference type="EMBL" id="KIK17913.1"/>
    </source>
</evidence>